<dbReference type="GO" id="GO:1990573">
    <property type="term" value="P:potassium ion import across plasma membrane"/>
    <property type="evidence" value="ECO:0007669"/>
    <property type="project" value="TreeGrafter"/>
</dbReference>
<dbReference type="PANTHER" id="PTHR43294:SF20">
    <property type="entry name" value="P-TYPE ATPASE"/>
    <property type="match status" value="1"/>
</dbReference>
<dbReference type="Gene3D" id="1.20.1110.10">
    <property type="entry name" value="Calcium-transporting ATPase, transmembrane domain"/>
    <property type="match status" value="1"/>
</dbReference>
<sequence length="167" mass="18396">NIRKAMGYILAVHVPIAGLCLIPVLLRWPLILQPVHIVFLELIIDPTCSIVFEGEPEESDIMDRPPRDPSKPTFSSKLVLTSLLQGLGILIAVLIVFGLGFYVHGLTEPDARALAFTTLIFANVALILTNRSWTHSIIHTLRTPNKSVWWVIAGALSLLAVTLYVPV</sequence>
<evidence type="ECO:0000259" key="2">
    <source>
        <dbReference type="Pfam" id="PF00689"/>
    </source>
</evidence>
<accession>A0A398D721</accession>
<evidence type="ECO:0000313" key="3">
    <source>
        <dbReference type="EMBL" id="RIE10330.1"/>
    </source>
</evidence>
<dbReference type="GO" id="GO:0005391">
    <property type="term" value="F:P-type sodium:potassium-exchanging transporter activity"/>
    <property type="evidence" value="ECO:0007669"/>
    <property type="project" value="TreeGrafter"/>
</dbReference>
<dbReference type="GO" id="GO:0005886">
    <property type="term" value="C:plasma membrane"/>
    <property type="evidence" value="ECO:0007669"/>
    <property type="project" value="TreeGrafter"/>
</dbReference>
<dbReference type="Proteomes" id="UP000266260">
    <property type="component" value="Unassembled WGS sequence"/>
</dbReference>
<feature type="domain" description="Cation-transporting P-type ATPase C-terminal" evidence="2">
    <location>
        <begin position="29"/>
        <end position="166"/>
    </location>
</feature>
<reference evidence="3 4" key="1">
    <citation type="submission" date="2018-09" db="EMBL/GenBank/DDBJ databases">
        <title>Discovery and Ecogenomic Context for Candidatus Cryosericales, a Global Caldiserica Order Active in Thawing Permafrost.</title>
        <authorList>
            <person name="Martinez M.A."/>
            <person name="Woodcroft B.J."/>
            <person name="Ignacio Espinoza J.C."/>
            <person name="Zayed A."/>
            <person name="Singleton C.M."/>
            <person name="Boyd J."/>
            <person name="Li Y.-F."/>
            <person name="Purvine S."/>
            <person name="Maughan H."/>
            <person name="Hodgkins S.B."/>
            <person name="Anderson D."/>
            <person name="Sederholm M."/>
            <person name="Temperton B."/>
            <person name="Saleska S.R."/>
            <person name="Tyson G.W."/>
            <person name="Rich V.I."/>
        </authorList>
    </citation>
    <scope>NUCLEOTIDE SEQUENCE [LARGE SCALE GENOMIC DNA]</scope>
    <source>
        <strain evidence="3 4">SMC6</strain>
    </source>
</reference>
<dbReference type="GO" id="GO:0036376">
    <property type="term" value="P:sodium ion export across plasma membrane"/>
    <property type="evidence" value="ECO:0007669"/>
    <property type="project" value="TreeGrafter"/>
</dbReference>
<feature type="non-terminal residue" evidence="3">
    <location>
        <position position="167"/>
    </location>
</feature>
<feature type="transmembrane region" description="Helical" evidence="1">
    <location>
        <begin position="148"/>
        <end position="165"/>
    </location>
</feature>
<dbReference type="Pfam" id="PF00689">
    <property type="entry name" value="Cation_ATPase_C"/>
    <property type="match status" value="1"/>
</dbReference>
<dbReference type="SUPFAM" id="SSF81665">
    <property type="entry name" value="Calcium ATPase, transmembrane domain M"/>
    <property type="match status" value="1"/>
</dbReference>
<dbReference type="InterPro" id="IPR023298">
    <property type="entry name" value="ATPase_P-typ_TM_dom_sf"/>
</dbReference>
<protein>
    <submittedName>
        <fullName evidence="3">Cation-translocating P-type ATPase</fullName>
    </submittedName>
</protein>
<dbReference type="GO" id="GO:0006883">
    <property type="term" value="P:intracellular sodium ion homeostasis"/>
    <property type="evidence" value="ECO:0007669"/>
    <property type="project" value="TreeGrafter"/>
</dbReference>
<dbReference type="AlphaFoldDB" id="A0A398D721"/>
<gene>
    <name evidence="3" type="ORF">SMC6_01320</name>
</gene>
<proteinExistence type="predicted"/>
<dbReference type="PANTHER" id="PTHR43294">
    <property type="entry name" value="SODIUM/POTASSIUM-TRANSPORTING ATPASE SUBUNIT ALPHA"/>
    <property type="match status" value="1"/>
</dbReference>
<dbReference type="InterPro" id="IPR050510">
    <property type="entry name" value="Cation_transp_ATPase_P-type"/>
</dbReference>
<feature type="non-terminal residue" evidence="3">
    <location>
        <position position="1"/>
    </location>
</feature>
<dbReference type="EMBL" id="QXIT01000030">
    <property type="protein sequence ID" value="RIE10330.1"/>
    <property type="molecule type" value="Genomic_DNA"/>
</dbReference>
<dbReference type="InterPro" id="IPR006068">
    <property type="entry name" value="ATPase_P-typ_cation-transptr_C"/>
</dbReference>
<evidence type="ECO:0000313" key="4">
    <source>
        <dbReference type="Proteomes" id="UP000266260"/>
    </source>
</evidence>
<keyword evidence="1" id="KW-0472">Membrane</keyword>
<dbReference type="RefSeq" id="WP_165846153.1">
    <property type="nucleotide sequence ID" value="NZ_QXIT01000030.1"/>
</dbReference>
<evidence type="ECO:0000256" key="1">
    <source>
        <dbReference type="SAM" id="Phobius"/>
    </source>
</evidence>
<name>A0A398D721_9BACT</name>
<feature type="transmembrane region" description="Helical" evidence="1">
    <location>
        <begin position="111"/>
        <end position="128"/>
    </location>
</feature>
<keyword evidence="1" id="KW-0812">Transmembrane</keyword>
<dbReference type="GO" id="GO:1902600">
    <property type="term" value="P:proton transmembrane transport"/>
    <property type="evidence" value="ECO:0007669"/>
    <property type="project" value="TreeGrafter"/>
</dbReference>
<organism evidence="3 4">
    <name type="scientific">Candidatus Cryosericum odellii</name>
    <dbReference type="NCBI Taxonomy" id="2290917"/>
    <lineage>
        <taxon>Bacteria</taxon>
        <taxon>Pseudomonadati</taxon>
        <taxon>Caldisericota/Cryosericota group</taxon>
        <taxon>Candidatus Cryosericota</taxon>
        <taxon>Candidatus Cryosericia</taxon>
        <taxon>Candidatus Cryosericales</taxon>
        <taxon>Candidatus Cryosericaceae</taxon>
        <taxon>Candidatus Cryosericum</taxon>
    </lineage>
</organism>
<keyword evidence="1" id="KW-1133">Transmembrane helix</keyword>
<dbReference type="GO" id="GO:0030007">
    <property type="term" value="P:intracellular potassium ion homeostasis"/>
    <property type="evidence" value="ECO:0007669"/>
    <property type="project" value="TreeGrafter"/>
</dbReference>
<comment type="caution">
    <text evidence="3">The sequence shown here is derived from an EMBL/GenBank/DDBJ whole genome shotgun (WGS) entry which is preliminary data.</text>
</comment>
<feature type="transmembrane region" description="Helical" evidence="1">
    <location>
        <begin position="78"/>
        <end position="105"/>
    </location>
</feature>
<keyword evidence="4" id="KW-1185">Reference proteome</keyword>
<feature type="transmembrane region" description="Helical" evidence="1">
    <location>
        <begin position="6"/>
        <end position="26"/>
    </location>
</feature>